<evidence type="ECO:0000259" key="1">
    <source>
        <dbReference type="Pfam" id="PF18743"/>
    </source>
</evidence>
<keyword evidence="3" id="KW-1185">Reference proteome</keyword>
<dbReference type="InterPro" id="IPR040902">
    <property type="entry name" value="AHJR-like"/>
</dbReference>
<dbReference type="SUPFAM" id="SSF52980">
    <property type="entry name" value="Restriction endonuclease-like"/>
    <property type="match status" value="1"/>
</dbReference>
<organism evidence="2 3">
    <name type="scientific">Okeanomitos corallinicola TIOX110</name>
    <dbReference type="NCBI Taxonomy" id="3133117"/>
    <lineage>
        <taxon>Bacteria</taxon>
        <taxon>Bacillati</taxon>
        <taxon>Cyanobacteriota</taxon>
        <taxon>Cyanophyceae</taxon>
        <taxon>Nostocales</taxon>
        <taxon>Aphanizomenonaceae</taxon>
        <taxon>Okeanomitos</taxon>
    </lineage>
</organism>
<reference evidence="2 3" key="1">
    <citation type="submission" date="2024-04" db="EMBL/GenBank/DDBJ databases">
        <title>Okeanomitos corallinicola gen. &amp; sp. nov. (Nostocales, Cyanobacteria), a new toxic marine heterocyst-forming cyanobacterium from a coral reef.</title>
        <authorList>
            <person name="Li H."/>
            <person name="Li R."/>
            <person name="Kang J."/>
            <person name="Hii K.S."/>
            <person name="Mohamed H.F."/>
            <person name="Xu X."/>
            <person name="Luo Z."/>
        </authorList>
    </citation>
    <scope>NUCLEOTIDE SEQUENCE [LARGE SCALE GENOMIC DNA]</scope>
    <source>
        <strain evidence="2 3">TIOX110</strain>
    </source>
</reference>
<accession>A0ABZ2UYE5</accession>
<feature type="domain" description="REase AHJR-like" evidence="1">
    <location>
        <begin position="3"/>
        <end position="124"/>
    </location>
</feature>
<dbReference type="Proteomes" id="UP001483337">
    <property type="component" value="Chromosome"/>
</dbReference>
<proteinExistence type="predicted"/>
<dbReference type="Pfam" id="PF18743">
    <property type="entry name" value="AHJR-like"/>
    <property type="match status" value="1"/>
</dbReference>
<dbReference type="RefSeq" id="WP_353932981.1">
    <property type="nucleotide sequence ID" value="NZ_CP150886.1"/>
</dbReference>
<dbReference type="EMBL" id="CP150886">
    <property type="protein sequence ID" value="WZB90086.1"/>
    <property type="molecule type" value="Genomic_DNA"/>
</dbReference>
<gene>
    <name evidence="2" type="ORF">WJM97_10520</name>
</gene>
<protein>
    <recommendedName>
        <fullName evidence="1">REase AHJR-like domain-containing protein</fullName>
    </recommendedName>
</protein>
<dbReference type="InterPro" id="IPR011335">
    <property type="entry name" value="Restrct_endonuc-II-like"/>
</dbReference>
<evidence type="ECO:0000313" key="3">
    <source>
        <dbReference type="Proteomes" id="UP001483337"/>
    </source>
</evidence>
<sequence>MVQTKQLEREKILEVAQEYRQKGYEVILSPNHEQLPTFLQNYGYSPDMIALRGEQGVIVEVKSRRSFRLSANNIQTLAQLVEQAPNWGFDLVITNPDDELYTDQIEGSLQIDEIKSRLQIAKQLINNHPESAILFIWSLAEATLRILAESEGLILQKPESPPYLLKLLVTEGVISQTDYQLLINNLQLRNAIAHGFKTNSLSLNSVIEVIEVIEKLLDSLNCVSSTIDSI</sequence>
<evidence type="ECO:0000313" key="2">
    <source>
        <dbReference type="EMBL" id="WZB90086.1"/>
    </source>
</evidence>
<name>A0ABZ2UYE5_9CYAN</name>